<dbReference type="HOGENOM" id="CLU_068890_0_0_9"/>
<dbReference type="PROSITE" id="PS51257">
    <property type="entry name" value="PROKAR_LIPOPROTEIN"/>
    <property type="match status" value="1"/>
</dbReference>
<dbReference type="RefSeq" id="WP_007870924.1">
    <property type="nucleotide sequence ID" value="NZ_JH376433.1"/>
</dbReference>
<name>G5HT72_9FIRM</name>
<protein>
    <recommendedName>
        <fullName evidence="1">Flavodoxin-like domain-containing protein</fullName>
    </recommendedName>
</protein>
<dbReference type="Pfam" id="PF12682">
    <property type="entry name" value="Flavodoxin_4"/>
    <property type="match status" value="1"/>
</dbReference>
<accession>G5HT72</accession>
<dbReference type="PATRIC" id="fig|742733.3.peg.5941"/>
<comment type="caution">
    <text evidence="2">The sequence shown here is derived from an EMBL/GenBank/DDBJ whole genome shotgun (WGS) entry which is preliminary data.</text>
</comment>
<dbReference type="PANTHER" id="PTHR39201:SF1">
    <property type="entry name" value="FLAVODOXIN-LIKE DOMAIN-CONTAINING PROTEIN"/>
    <property type="match status" value="1"/>
</dbReference>
<organism evidence="2 3">
    <name type="scientific">[Clostridium] citroniae WAL-17108</name>
    <dbReference type="NCBI Taxonomy" id="742733"/>
    <lineage>
        <taxon>Bacteria</taxon>
        <taxon>Bacillati</taxon>
        <taxon>Bacillota</taxon>
        <taxon>Clostridia</taxon>
        <taxon>Lachnospirales</taxon>
        <taxon>Lachnospiraceae</taxon>
        <taxon>Enterocloster</taxon>
    </lineage>
</organism>
<dbReference type="SUPFAM" id="SSF52218">
    <property type="entry name" value="Flavoproteins"/>
    <property type="match status" value="1"/>
</dbReference>
<dbReference type="GO" id="GO:0010181">
    <property type="term" value="F:FMN binding"/>
    <property type="evidence" value="ECO:0007669"/>
    <property type="project" value="InterPro"/>
</dbReference>
<dbReference type="AlphaFoldDB" id="G5HT72"/>
<dbReference type="PANTHER" id="PTHR39201">
    <property type="entry name" value="EXPORTED PROTEIN-RELATED"/>
    <property type="match status" value="1"/>
</dbReference>
<evidence type="ECO:0000259" key="1">
    <source>
        <dbReference type="Pfam" id="PF12682"/>
    </source>
</evidence>
<dbReference type="GO" id="GO:0016651">
    <property type="term" value="F:oxidoreductase activity, acting on NAD(P)H"/>
    <property type="evidence" value="ECO:0007669"/>
    <property type="project" value="UniProtKB-ARBA"/>
</dbReference>
<dbReference type="InterPro" id="IPR008254">
    <property type="entry name" value="Flavodoxin/NO_synth"/>
</dbReference>
<sequence length="255" mass="27583">MKQKLAALAAAMTVLSAGCRQDPVSGPPAAAIQNKANVEHETITQAAGEAPRILIAYFTRLDNTEAEFNDILQGGGPYGSLGNSLDEADLDAVSSASIQVIDGEVVGSTEAVARMIYENTDGDLFSIQTVQDYPVDYNTLISQGGEERNQGTRPELSSHVENMQDYDIIFLGFPNWWHDMPMPLYSFLEEYDFSGKTVIPFVTSAGSGFSGTIGTIQDTLPEAVVVKDGFQVQMRSVTVAKPDVDHWIDGLKITP</sequence>
<feature type="domain" description="Flavodoxin-like" evidence="1">
    <location>
        <begin position="106"/>
        <end position="249"/>
    </location>
</feature>
<proteinExistence type="predicted"/>
<dbReference type="eggNOG" id="COG0716">
    <property type="taxonomic scope" value="Bacteria"/>
</dbReference>
<evidence type="ECO:0000313" key="3">
    <source>
        <dbReference type="Proteomes" id="UP000003763"/>
    </source>
</evidence>
<dbReference type="Proteomes" id="UP000003763">
    <property type="component" value="Unassembled WGS sequence"/>
</dbReference>
<gene>
    <name evidence="2" type="ORF">HMPREF9469_05784</name>
</gene>
<reference evidence="2 3" key="1">
    <citation type="submission" date="2011-08" db="EMBL/GenBank/DDBJ databases">
        <title>The Genome Sequence of Clostridium citroniae WAL-17108.</title>
        <authorList>
            <consortium name="The Broad Institute Genome Sequencing Platform"/>
            <person name="Earl A."/>
            <person name="Ward D."/>
            <person name="Feldgarden M."/>
            <person name="Gevers D."/>
            <person name="Finegold S.M."/>
            <person name="Summanen P.H."/>
            <person name="Molitoris D.R."/>
            <person name="Vaisanen M.L."/>
            <person name="Daigneault M."/>
            <person name="Allen-Vercoe E."/>
            <person name="Young S.K."/>
            <person name="Zeng Q."/>
            <person name="Gargeya S."/>
            <person name="Fitzgerald M."/>
            <person name="Haas B."/>
            <person name="Abouelleil A."/>
            <person name="Alvarado L."/>
            <person name="Arachchi H.M."/>
            <person name="Berlin A."/>
            <person name="Brown A."/>
            <person name="Chapman S.B."/>
            <person name="Chen Z."/>
            <person name="Dunbar C."/>
            <person name="Freedman E."/>
            <person name="Gearin G."/>
            <person name="Gellesch M."/>
            <person name="Goldberg J."/>
            <person name="Griggs A."/>
            <person name="Gujja S."/>
            <person name="Heiman D."/>
            <person name="Howarth C."/>
            <person name="Larson L."/>
            <person name="Lui A."/>
            <person name="MacDonald P.J.P."/>
            <person name="Montmayeur A."/>
            <person name="Murphy C."/>
            <person name="Neiman D."/>
            <person name="Pearson M."/>
            <person name="Priest M."/>
            <person name="Roberts A."/>
            <person name="Saif S."/>
            <person name="Shea T."/>
            <person name="Shenoy N."/>
            <person name="Sisk P."/>
            <person name="Stolte C."/>
            <person name="Sykes S."/>
            <person name="Wortman J."/>
            <person name="Nusbaum C."/>
            <person name="Birren B."/>
        </authorList>
    </citation>
    <scope>NUCLEOTIDE SEQUENCE [LARGE SCALE GENOMIC DNA]</scope>
    <source>
        <strain evidence="2 3">WAL-17108</strain>
    </source>
</reference>
<evidence type="ECO:0000313" key="2">
    <source>
        <dbReference type="EMBL" id="EHE95337.1"/>
    </source>
</evidence>
<dbReference type="EMBL" id="ADLJ01000054">
    <property type="protein sequence ID" value="EHE95337.1"/>
    <property type="molecule type" value="Genomic_DNA"/>
</dbReference>
<dbReference type="InterPro" id="IPR029039">
    <property type="entry name" value="Flavoprotein-like_sf"/>
</dbReference>
<dbReference type="Gene3D" id="3.40.50.360">
    <property type="match status" value="1"/>
</dbReference>